<accession>A0ABQ8JFI5</accession>
<dbReference type="Proteomes" id="UP000887458">
    <property type="component" value="Unassembled WGS sequence"/>
</dbReference>
<name>A0ABQ8JFI5_DERPT</name>
<dbReference type="EMBL" id="NJHN03000046">
    <property type="protein sequence ID" value="KAH9421150.1"/>
    <property type="molecule type" value="Genomic_DNA"/>
</dbReference>
<proteinExistence type="predicted"/>
<evidence type="ECO:0000313" key="2">
    <source>
        <dbReference type="Proteomes" id="UP000887458"/>
    </source>
</evidence>
<reference evidence="1 2" key="2">
    <citation type="journal article" date="2022" name="Mol. Biol. Evol.">
        <title>Comparative Genomics Reveals Insights into the Divergent Evolution of Astigmatic Mites and Household Pest Adaptations.</title>
        <authorList>
            <person name="Xiong Q."/>
            <person name="Wan A.T."/>
            <person name="Liu X."/>
            <person name="Fung C.S."/>
            <person name="Xiao X."/>
            <person name="Malainual N."/>
            <person name="Hou J."/>
            <person name="Wang L."/>
            <person name="Wang M."/>
            <person name="Yang K.Y."/>
            <person name="Cui Y."/>
            <person name="Leung E.L."/>
            <person name="Nong W."/>
            <person name="Shin S.K."/>
            <person name="Au S.W."/>
            <person name="Jeong K.Y."/>
            <person name="Chew F.T."/>
            <person name="Hui J.H."/>
            <person name="Leung T.F."/>
            <person name="Tungtrongchitr A."/>
            <person name="Zhong N."/>
            <person name="Liu Z."/>
            <person name="Tsui S.K."/>
        </authorList>
    </citation>
    <scope>NUCLEOTIDE SEQUENCE [LARGE SCALE GENOMIC DNA]</scope>
    <source>
        <strain evidence="1">Derp</strain>
    </source>
</reference>
<evidence type="ECO:0000313" key="1">
    <source>
        <dbReference type="EMBL" id="KAH9421150.1"/>
    </source>
</evidence>
<reference evidence="1 2" key="1">
    <citation type="journal article" date="2018" name="J. Allergy Clin. Immunol.">
        <title>High-quality assembly of Dermatophagoides pteronyssinus genome and transcriptome reveals a wide range of novel allergens.</title>
        <authorList>
            <person name="Liu X.Y."/>
            <person name="Yang K.Y."/>
            <person name="Wang M.Q."/>
            <person name="Kwok J.S."/>
            <person name="Zeng X."/>
            <person name="Yang Z."/>
            <person name="Xiao X.J."/>
            <person name="Lau C.P."/>
            <person name="Li Y."/>
            <person name="Huang Z.M."/>
            <person name="Ba J.G."/>
            <person name="Yim A.K."/>
            <person name="Ouyang C.Y."/>
            <person name="Ngai S.M."/>
            <person name="Chan T.F."/>
            <person name="Leung E.L."/>
            <person name="Liu L."/>
            <person name="Liu Z.G."/>
            <person name="Tsui S.K."/>
        </authorList>
    </citation>
    <scope>NUCLEOTIDE SEQUENCE [LARGE SCALE GENOMIC DNA]</scope>
    <source>
        <strain evidence="1">Derp</strain>
    </source>
</reference>
<gene>
    <name evidence="1" type="ORF">DERP_010091</name>
</gene>
<comment type="caution">
    <text evidence="1">The sequence shown here is derived from an EMBL/GenBank/DDBJ whole genome shotgun (WGS) entry which is preliminary data.</text>
</comment>
<protein>
    <submittedName>
        <fullName evidence="1">Uncharacterized protein</fullName>
    </submittedName>
</protein>
<keyword evidence="2" id="KW-1185">Reference proteome</keyword>
<organism evidence="1 2">
    <name type="scientific">Dermatophagoides pteronyssinus</name>
    <name type="common">European house dust mite</name>
    <dbReference type="NCBI Taxonomy" id="6956"/>
    <lineage>
        <taxon>Eukaryota</taxon>
        <taxon>Metazoa</taxon>
        <taxon>Ecdysozoa</taxon>
        <taxon>Arthropoda</taxon>
        <taxon>Chelicerata</taxon>
        <taxon>Arachnida</taxon>
        <taxon>Acari</taxon>
        <taxon>Acariformes</taxon>
        <taxon>Sarcoptiformes</taxon>
        <taxon>Astigmata</taxon>
        <taxon>Psoroptidia</taxon>
        <taxon>Analgoidea</taxon>
        <taxon>Pyroglyphidae</taxon>
        <taxon>Dermatophagoidinae</taxon>
        <taxon>Dermatophagoides</taxon>
    </lineage>
</organism>
<sequence>MYTIYRETSTEQKKKKGKEIEICIFEFCSCCVVRFDNKDRLPIDIIVVVADCCVDGLAIIGISVGVIHIAIGRGYASHIQTNCILDPTRELIS</sequence>